<protein>
    <recommendedName>
        <fullName evidence="6">Peptidase S8/S53 domain-containing protein</fullName>
    </recommendedName>
</protein>
<feature type="active site" description="Charge relay system" evidence="5">
    <location>
        <position position="320"/>
    </location>
</feature>
<dbReference type="PROSITE" id="PS00136">
    <property type="entry name" value="SUBTILASE_ASP"/>
    <property type="match status" value="1"/>
</dbReference>
<evidence type="ECO:0000256" key="2">
    <source>
        <dbReference type="ARBA" id="ARBA00022670"/>
    </source>
</evidence>
<evidence type="ECO:0000256" key="4">
    <source>
        <dbReference type="ARBA" id="ARBA00022825"/>
    </source>
</evidence>
<organism evidence="7 8">
    <name type="scientific">Neolewinella antarctica</name>
    <dbReference type="NCBI Taxonomy" id="442734"/>
    <lineage>
        <taxon>Bacteria</taxon>
        <taxon>Pseudomonadati</taxon>
        <taxon>Bacteroidota</taxon>
        <taxon>Saprospiria</taxon>
        <taxon>Saprospirales</taxon>
        <taxon>Lewinellaceae</taxon>
        <taxon>Neolewinella</taxon>
    </lineage>
</organism>
<evidence type="ECO:0000259" key="6">
    <source>
        <dbReference type="Pfam" id="PF00082"/>
    </source>
</evidence>
<keyword evidence="3 5" id="KW-0378">Hydrolase</keyword>
<keyword evidence="4 5" id="KW-0720">Serine protease</keyword>
<evidence type="ECO:0000313" key="7">
    <source>
        <dbReference type="EMBL" id="NJC24892.1"/>
    </source>
</evidence>
<feature type="domain" description="Peptidase S8/S53" evidence="6">
    <location>
        <begin position="86"/>
        <end position="337"/>
    </location>
</feature>
<dbReference type="SUPFAM" id="SSF52743">
    <property type="entry name" value="Subtilisin-like"/>
    <property type="match status" value="1"/>
</dbReference>
<dbReference type="Pfam" id="PF00082">
    <property type="entry name" value="Peptidase_S8"/>
    <property type="match status" value="1"/>
</dbReference>
<evidence type="ECO:0000256" key="1">
    <source>
        <dbReference type="ARBA" id="ARBA00011073"/>
    </source>
</evidence>
<dbReference type="PANTHER" id="PTHR43399">
    <property type="entry name" value="SUBTILISIN-RELATED"/>
    <property type="match status" value="1"/>
</dbReference>
<comment type="caution">
    <text evidence="7">The sequence shown here is derived from an EMBL/GenBank/DDBJ whole genome shotgun (WGS) entry which is preliminary data.</text>
</comment>
<dbReference type="InterPro" id="IPR000209">
    <property type="entry name" value="Peptidase_S8/S53_dom"/>
</dbReference>
<dbReference type="PRINTS" id="PR00723">
    <property type="entry name" value="SUBTILISIN"/>
</dbReference>
<dbReference type="InterPro" id="IPR023827">
    <property type="entry name" value="Peptidase_S8_Asp-AS"/>
</dbReference>
<dbReference type="InterPro" id="IPR051048">
    <property type="entry name" value="Peptidase_S8/S53_subtilisin"/>
</dbReference>
<dbReference type="EMBL" id="JAATJH010000001">
    <property type="protein sequence ID" value="NJC24892.1"/>
    <property type="molecule type" value="Genomic_DNA"/>
</dbReference>
<dbReference type="RefSeq" id="WP_168035691.1">
    <property type="nucleotide sequence ID" value="NZ_JAATJH010000001.1"/>
</dbReference>
<gene>
    <name evidence="7" type="ORF">GGR27_000373</name>
</gene>
<keyword evidence="8" id="KW-1185">Reference proteome</keyword>
<evidence type="ECO:0000256" key="5">
    <source>
        <dbReference type="PROSITE-ProRule" id="PRU01240"/>
    </source>
</evidence>
<proteinExistence type="inferred from homology"/>
<evidence type="ECO:0000313" key="8">
    <source>
        <dbReference type="Proteomes" id="UP000770785"/>
    </source>
</evidence>
<dbReference type="PANTHER" id="PTHR43399:SF4">
    <property type="entry name" value="CELL WALL-ASSOCIATED PROTEASE"/>
    <property type="match status" value="1"/>
</dbReference>
<comment type="similarity">
    <text evidence="1 5">Belongs to the peptidase S8 family.</text>
</comment>
<dbReference type="InterPro" id="IPR036852">
    <property type="entry name" value="Peptidase_S8/S53_dom_sf"/>
</dbReference>
<sequence length="485" mass="51761">MLGATQTWIAPALNIGLLRFHSPQQLFLAEEKLRNDESVVAFERNTVIKNRTTPNDNFFTEQQLNLERTNFPEAWNLTTGGQTPDGSQIVIAVLDAGFDVNHEDLRESIWRNAGEIPGDGVDNDNNGYVDDLSGWDMIGDDPRVPVNTHGTQVIGTLGARGDNEIGIAGTNWDAKLMLFSFQTVADVIEAYEYVRQQRLRWNESGGREGAFVVATNASFGIEGGTCGQYPVWGSMYEELGKVGVLTAAATANRDWDVDDNGDMPTDCQTDYLIGVANLGKADLLYRNSAYGPQNVDLAAPGEGSYSTLPGSDYGPFGSTSAAAPYVTGAIALLYATPCPIFQALVVSDPAAAALLVREAVLSGAKQLPGLQFRVATGGVLDVAESQRLIADRCDAGAGEALSITSVRPNPASGKTYFTLNTSVIGGGGILTIFDGTGRRIAISPVRRVGVAPVVVELDVSQFPAGYYQVLLEERGRSAVTALIVK</sequence>
<feature type="active site" description="Charge relay system" evidence="5">
    <location>
        <position position="95"/>
    </location>
</feature>
<dbReference type="InterPro" id="IPR015500">
    <property type="entry name" value="Peptidase_S8_subtilisin-rel"/>
</dbReference>
<dbReference type="PROSITE" id="PS51892">
    <property type="entry name" value="SUBTILASE"/>
    <property type="match status" value="1"/>
</dbReference>
<accession>A0ABX0X6Y1</accession>
<feature type="active site" description="Charge relay system" evidence="5">
    <location>
        <position position="149"/>
    </location>
</feature>
<keyword evidence="2 5" id="KW-0645">Protease</keyword>
<reference evidence="7 8" key="1">
    <citation type="submission" date="2020-03" db="EMBL/GenBank/DDBJ databases">
        <title>Genomic Encyclopedia of Type Strains, Phase IV (KMG-IV): sequencing the most valuable type-strain genomes for metagenomic binning, comparative biology and taxonomic classification.</title>
        <authorList>
            <person name="Goeker M."/>
        </authorList>
    </citation>
    <scope>NUCLEOTIDE SEQUENCE [LARGE SCALE GENOMIC DNA]</scope>
    <source>
        <strain evidence="7 8">DSM 105096</strain>
    </source>
</reference>
<dbReference type="Proteomes" id="UP000770785">
    <property type="component" value="Unassembled WGS sequence"/>
</dbReference>
<evidence type="ECO:0000256" key="3">
    <source>
        <dbReference type="ARBA" id="ARBA00022801"/>
    </source>
</evidence>
<dbReference type="Gene3D" id="3.40.50.200">
    <property type="entry name" value="Peptidase S8/S53 domain"/>
    <property type="match status" value="1"/>
</dbReference>
<name>A0ABX0X6Y1_9BACT</name>